<dbReference type="Proteomes" id="UP001235939">
    <property type="component" value="Chromosome 12"/>
</dbReference>
<dbReference type="SMART" id="SM00397">
    <property type="entry name" value="t_SNARE"/>
    <property type="match status" value="1"/>
</dbReference>
<comment type="subcellular location">
    <subcellularLocation>
        <location evidence="6">Synapse</location>
        <location evidence="6">Synaptosome</location>
    </subcellularLocation>
</comment>
<accession>A0ABY6L0B9</accession>
<dbReference type="Gene3D" id="1.20.5.110">
    <property type="match status" value="1"/>
</dbReference>
<evidence type="ECO:0000256" key="7">
    <source>
        <dbReference type="RuleBase" id="RU003496"/>
    </source>
</evidence>
<dbReference type="PROSITE" id="PS50192">
    <property type="entry name" value="T_SNARE"/>
    <property type="match status" value="1"/>
</dbReference>
<feature type="region of interest" description="Disordered" evidence="8">
    <location>
        <begin position="1"/>
        <end position="25"/>
    </location>
</feature>
<sequence length="115" mass="13185">MGRGAKQLREDAKTWQNGEDDGRVVSAQPRVADKRDLQAPPTGPYIAHITNNAREREMERNMQQVHMMVGNLRNMAIDMGSEIESQNAQLDRINLKANTGLRRMENNAERMRRLL</sequence>
<evidence type="ECO:0000313" key="10">
    <source>
        <dbReference type="EMBL" id="UYV74607.1"/>
    </source>
</evidence>
<keyword evidence="3" id="KW-0677">Repeat</keyword>
<evidence type="ECO:0000256" key="8">
    <source>
        <dbReference type="SAM" id="MobiDB-lite"/>
    </source>
</evidence>
<feature type="domain" description="T-SNARE coiled-coil homology" evidence="9">
    <location>
        <begin position="52"/>
        <end position="114"/>
    </location>
</feature>
<dbReference type="PANTHER" id="PTHR19305">
    <property type="entry name" value="SYNAPTOSOMAL ASSOCIATED PROTEIN"/>
    <property type="match status" value="1"/>
</dbReference>
<evidence type="ECO:0000256" key="6">
    <source>
        <dbReference type="ARBA" id="ARBA00034102"/>
    </source>
</evidence>
<reference evidence="10 11" key="1">
    <citation type="submission" date="2022-01" db="EMBL/GenBank/DDBJ databases">
        <title>A chromosomal length assembly of Cordylochernes scorpioides.</title>
        <authorList>
            <person name="Zeh D."/>
            <person name="Zeh J."/>
        </authorList>
    </citation>
    <scope>NUCLEOTIDE SEQUENCE [LARGE SCALE GENOMIC DNA]</scope>
    <source>
        <strain evidence="10">IN4F17</strain>
        <tissue evidence="10">Whole Body</tissue>
    </source>
</reference>
<organism evidence="10 11">
    <name type="scientific">Cordylochernes scorpioides</name>
    <dbReference type="NCBI Taxonomy" id="51811"/>
    <lineage>
        <taxon>Eukaryota</taxon>
        <taxon>Metazoa</taxon>
        <taxon>Ecdysozoa</taxon>
        <taxon>Arthropoda</taxon>
        <taxon>Chelicerata</taxon>
        <taxon>Arachnida</taxon>
        <taxon>Pseudoscorpiones</taxon>
        <taxon>Cheliferoidea</taxon>
        <taxon>Chernetidae</taxon>
        <taxon>Cordylochernes</taxon>
    </lineage>
</organism>
<evidence type="ECO:0000313" key="11">
    <source>
        <dbReference type="Proteomes" id="UP001235939"/>
    </source>
</evidence>
<evidence type="ECO:0000256" key="1">
    <source>
        <dbReference type="ARBA" id="ARBA00009480"/>
    </source>
</evidence>
<evidence type="ECO:0000256" key="5">
    <source>
        <dbReference type="ARBA" id="ARBA00023054"/>
    </source>
</evidence>
<name>A0ABY6L0B9_9ARAC</name>
<dbReference type="PANTHER" id="PTHR19305:SF14">
    <property type="entry name" value="SYNAPTOSOMAL-ASSOCIATED PROTEIN-RELATED"/>
    <property type="match status" value="1"/>
</dbReference>
<proteinExistence type="inferred from homology"/>
<keyword evidence="4" id="KW-0770">Synapse</keyword>
<keyword evidence="11" id="KW-1185">Reference proteome</keyword>
<protein>
    <recommendedName>
        <fullName evidence="7">Synaptosomal-associated protein</fullName>
    </recommendedName>
</protein>
<dbReference type="InterPro" id="IPR000928">
    <property type="entry name" value="SNAP-25_dom"/>
</dbReference>
<evidence type="ECO:0000256" key="2">
    <source>
        <dbReference type="ARBA" id="ARBA00022599"/>
    </source>
</evidence>
<evidence type="ECO:0000256" key="4">
    <source>
        <dbReference type="ARBA" id="ARBA00023018"/>
    </source>
</evidence>
<evidence type="ECO:0000259" key="9">
    <source>
        <dbReference type="PROSITE" id="PS50192"/>
    </source>
</evidence>
<keyword evidence="5" id="KW-0175">Coiled coil</keyword>
<keyword evidence="2" id="KW-0771">Synaptosome</keyword>
<evidence type="ECO:0000256" key="3">
    <source>
        <dbReference type="ARBA" id="ARBA00022737"/>
    </source>
</evidence>
<dbReference type="Pfam" id="PF00835">
    <property type="entry name" value="SNAP-25"/>
    <property type="match status" value="1"/>
</dbReference>
<dbReference type="EMBL" id="CP092874">
    <property type="protein sequence ID" value="UYV74607.1"/>
    <property type="molecule type" value="Genomic_DNA"/>
</dbReference>
<dbReference type="InterPro" id="IPR000727">
    <property type="entry name" value="T_SNARE_dom"/>
</dbReference>
<comment type="similarity">
    <text evidence="1 7">Belongs to the SNAP-25 family.</text>
</comment>
<dbReference type="SUPFAM" id="SSF58038">
    <property type="entry name" value="SNARE fusion complex"/>
    <property type="match status" value="1"/>
</dbReference>
<gene>
    <name evidence="10" type="ORF">LAZ67_12000259</name>
</gene>